<proteinExistence type="predicted"/>
<evidence type="ECO:0000313" key="3">
    <source>
        <dbReference type="Proteomes" id="UP000583800"/>
    </source>
</evidence>
<dbReference type="RefSeq" id="WP_185085916.1">
    <property type="nucleotide sequence ID" value="NZ_JACHJB010000002.1"/>
</dbReference>
<accession>A0A7X0C3Y1</accession>
<comment type="caution">
    <text evidence="2">The sequence shown here is derived from an EMBL/GenBank/DDBJ whole genome shotgun (WGS) entry which is preliminary data.</text>
</comment>
<reference evidence="2 3" key="1">
    <citation type="submission" date="2020-08" db="EMBL/GenBank/DDBJ databases">
        <title>Sequencing the genomes of 1000 actinobacteria strains.</title>
        <authorList>
            <person name="Klenk H.-P."/>
        </authorList>
    </citation>
    <scope>NUCLEOTIDE SEQUENCE [LARGE SCALE GENOMIC DNA]</scope>
    <source>
        <strain evidence="2 3">DSM 45913</strain>
    </source>
</reference>
<feature type="transmembrane region" description="Helical" evidence="1">
    <location>
        <begin position="242"/>
        <end position="261"/>
    </location>
</feature>
<keyword evidence="3" id="KW-1185">Reference proteome</keyword>
<organism evidence="2 3">
    <name type="scientific">Nonomuraea muscovyensis</name>
    <dbReference type="NCBI Taxonomy" id="1124761"/>
    <lineage>
        <taxon>Bacteria</taxon>
        <taxon>Bacillati</taxon>
        <taxon>Actinomycetota</taxon>
        <taxon>Actinomycetes</taxon>
        <taxon>Streptosporangiales</taxon>
        <taxon>Streptosporangiaceae</taxon>
        <taxon>Nonomuraea</taxon>
    </lineage>
</organism>
<feature type="transmembrane region" description="Helical" evidence="1">
    <location>
        <begin position="273"/>
        <end position="293"/>
    </location>
</feature>
<keyword evidence="1" id="KW-0472">Membrane</keyword>
<dbReference type="AlphaFoldDB" id="A0A7X0C3Y1"/>
<evidence type="ECO:0000256" key="1">
    <source>
        <dbReference type="SAM" id="Phobius"/>
    </source>
</evidence>
<dbReference type="Proteomes" id="UP000583800">
    <property type="component" value="Unassembled WGS sequence"/>
</dbReference>
<feature type="transmembrane region" description="Helical" evidence="1">
    <location>
        <begin position="216"/>
        <end position="236"/>
    </location>
</feature>
<gene>
    <name evidence="2" type="ORF">FHU36_004630</name>
</gene>
<evidence type="ECO:0000313" key="2">
    <source>
        <dbReference type="EMBL" id="MBB6348085.1"/>
    </source>
</evidence>
<protein>
    <submittedName>
        <fullName evidence="2">Uncharacterized protein</fullName>
    </submittedName>
</protein>
<feature type="transmembrane region" description="Helical" evidence="1">
    <location>
        <begin position="81"/>
        <end position="102"/>
    </location>
</feature>
<name>A0A7X0C3Y1_9ACTN</name>
<keyword evidence="1" id="KW-0812">Transmembrane</keyword>
<feature type="transmembrane region" description="Helical" evidence="1">
    <location>
        <begin position="191"/>
        <end position="209"/>
    </location>
</feature>
<keyword evidence="1" id="KW-1133">Transmembrane helix</keyword>
<sequence>MRKRASTLAPDWGVDARVPRFSRIVQDPAMAVQMLHVQRLADGRRPGPGGRMYGRLGHTTKIIRIVTRIWAAAGRYRFGRVAAVVVALYLSAVAVTSALAAVSGDLSALSVAATATTWAFSAQGDWVWPLLTGICGLNAWMLWQVLRGPALPRAEGLPRSVVWLRRLLYAGVAGDLVLWELVEVLSDTVEYVASLVVWAATVILLVRVLSGVSALFRAITLALGLIGVLAPALLFFLDGSGLQVISLLGLANFGCTVMILVGQRRDGRWSSATINIGRAALIAPLAFPVLSLVRSEQLLFDGPGLVVNALGVLYTVWLARTAHELARPADMPAAGTAARPATGRGSRLPVAVALVLPLVVVGAEEGARFTFTGTGEACREEVRAYADTRPEDRRRAFLCRARDHAFTGTPMFPEDLPDQLVLAYGKELCAVPDVEERQVLLRRAGGSASAGELGDALEFLCPAVVARQRADEAREQEELERELAAWQTQANARCADPWPKLRGRRQGTAAYSLFEGGGYEVFDDRDSTEGAGGDIFKAIDDGFIDAAGSSAAITTYGENEPMCLTVKAFGAAPPLRLEGWDKVVEVGVVSRSGRLVVPPYPEGGDSGALRPLPNLAVDGPGRYRMRVYARAFEWDEDDPDAPTEEHLIVVYPGRSTKKIVHRPWR</sequence>
<dbReference type="EMBL" id="JACHJB010000002">
    <property type="protein sequence ID" value="MBB6348085.1"/>
    <property type="molecule type" value="Genomic_DNA"/>
</dbReference>